<gene>
    <name evidence="1" type="ORF">HUT08_28650</name>
</gene>
<evidence type="ECO:0000313" key="1">
    <source>
        <dbReference type="EMBL" id="QKW52854.1"/>
    </source>
</evidence>
<sequence length="356" mass="38437">MIPVKPAAPPLTPAPRAAPLPAACGALSELVTTVLRGPVAEGCPGQVAAALGVASRADPLGDDLQLALHTCYELHYQGFAGVDPDWEWQVDLLRLRAALEHAFLDRVRDGVAGGTDLDAELEALLVEPVDGSGLSHQLRHEGTWEQVRELFAHRSIYQLKESDPQAWVIPRLTGRAKAALVAVEYDEFGAGRAERVHSRLFADLMAAAGLDARYGGYVEAVPGSTLAVVNLMSCLGLHRTHRAALVGHFAAGEIASSPGARRMLQVLDRLDAPQACRTFYSEHVEADAVHEQLMRREVIGGLLDEQPELRGEVVFGIQAANFVDGRFTAWIRDRWQAGASSLRWPLAPAGARDQHG</sequence>
<name>A0A7H8NEH8_9ACTN</name>
<dbReference type="SUPFAM" id="SSF48613">
    <property type="entry name" value="Heme oxygenase-like"/>
    <property type="match status" value="1"/>
</dbReference>
<dbReference type="InterPro" id="IPR016084">
    <property type="entry name" value="Haem_Oase-like_multi-hlx"/>
</dbReference>
<proteinExistence type="predicted"/>
<dbReference type="RefSeq" id="WP_176164564.1">
    <property type="nucleotide sequence ID" value="NZ_CP054929.1"/>
</dbReference>
<dbReference type="Pfam" id="PF14518">
    <property type="entry name" value="Haem_oxygenas_2"/>
    <property type="match status" value="1"/>
</dbReference>
<reference evidence="1 2" key="1">
    <citation type="submission" date="2020-06" db="EMBL/GenBank/DDBJ databases">
        <title>Genome mining for natural products.</title>
        <authorList>
            <person name="Zhang B."/>
            <person name="Shi J."/>
            <person name="Ge H."/>
        </authorList>
    </citation>
    <scope>NUCLEOTIDE SEQUENCE [LARGE SCALE GENOMIC DNA]</scope>
    <source>
        <strain evidence="1 2">NA00687</strain>
    </source>
</reference>
<accession>A0A7H8NEH8</accession>
<dbReference type="AlphaFoldDB" id="A0A7H8NEH8"/>
<organism evidence="1 2">
    <name type="scientific">Streptomyces buecherae</name>
    <dbReference type="NCBI Taxonomy" id="2763006"/>
    <lineage>
        <taxon>Bacteria</taxon>
        <taxon>Bacillati</taxon>
        <taxon>Actinomycetota</taxon>
        <taxon>Actinomycetes</taxon>
        <taxon>Kitasatosporales</taxon>
        <taxon>Streptomycetaceae</taxon>
        <taxon>Streptomyces</taxon>
    </lineage>
</organism>
<protein>
    <submittedName>
        <fullName evidence="1">Iron-containing redox enzyme family protein</fullName>
    </submittedName>
</protein>
<dbReference type="Proteomes" id="UP000509303">
    <property type="component" value="Chromosome"/>
</dbReference>
<dbReference type="SMART" id="SM01236">
    <property type="entry name" value="Haem_oxygenase_2"/>
    <property type="match status" value="1"/>
</dbReference>
<dbReference type="EMBL" id="CP054929">
    <property type="protein sequence ID" value="QKW52854.1"/>
    <property type="molecule type" value="Genomic_DNA"/>
</dbReference>
<keyword evidence="2" id="KW-1185">Reference proteome</keyword>
<dbReference type="Gene3D" id="1.20.910.10">
    <property type="entry name" value="Heme oxygenase-like"/>
    <property type="match status" value="1"/>
</dbReference>
<evidence type="ECO:0000313" key="2">
    <source>
        <dbReference type="Proteomes" id="UP000509303"/>
    </source>
</evidence>